<gene>
    <name evidence="6" type="ORF">TWF102_008557</name>
</gene>
<feature type="domain" description="GPI inositol-deacylase winged helix" evidence="4">
    <location>
        <begin position="348"/>
        <end position="433"/>
    </location>
</feature>
<keyword evidence="1" id="KW-0677">Repeat</keyword>
<dbReference type="Pfam" id="PF00023">
    <property type="entry name" value="Ank"/>
    <property type="match status" value="1"/>
</dbReference>
<evidence type="ECO:0000259" key="4">
    <source>
        <dbReference type="Pfam" id="PF22939"/>
    </source>
</evidence>
<feature type="repeat" description="ANK" evidence="3">
    <location>
        <begin position="642"/>
        <end position="674"/>
    </location>
</feature>
<dbReference type="AlphaFoldDB" id="A0A7C8NMR7"/>
<proteinExistence type="predicted"/>
<dbReference type="Pfam" id="PF24883">
    <property type="entry name" value="NPHP3_N"/>
    <property type="match status" value="1"/>
</dbReference>
<feature type="repeat" description="ANK" evidence="3">
    <location>
        <begin position="969"/>
        <end position="1001"/>
    </location>
</feature>
<feature type="repeat" description="ANK" evidence="3">
    <location>
        <begin position="1106"/>
        <end position="1133"/>
    </location>
</feature>
<feature type="repeat" description="ANK" evidence="3">
    <location>
        <begin position="800"/>
        <end position="832"/>
    </location>
</feature>
<dbReference type="Gene3D" id="3.40.50.300">
    <property type="entry name" value="P-loop containing nucleotide triphosphate hydrolases"/>
    <property type="match status" value="1"/>
</dbReference>
<evidence type="ECO:0000256" key="1">
    <source>
        <dbReference type="ARBA" id="ARBA00022737"/>
    </source>
</evidence>
<dbReference type="EMBL" id="WIQW01000053">
    <property type="protein sequence ID" value="KAF3092150.1"/>
    <property type="molecule type" value="Genomic_DNA"/>
</dbReference>
<dbReference type="Proteomes" id="UP000475325">
    <property type="component" value="Unassembled WGS sequence"/>
</dbReference>
<dbReference type="Gene3D" id="1.25.40.20">
    <property type="entry name" value="Ankyrin repeat-containing domain"/>
    <property type="match status" value="7"/>
</dbReference>
<dbReference type="Pfam" id="PF22939">
    <property type="entry name" value="WHD_GPIID"/>
    <property type="match status" value="1"/>
</dbReference>
<feature type="repeat" description="ANK" evidence="3">
    <location>
        <begin position="1039"/>
        <end position="1071"/>
    </location>
</feature>
<evidence type="ECO:0000256" key="3">
    <source>
        <dbReference type="PROSITE-ProRule" id="PRU00023"/>
    </source>
</evidence>
<dbReference type="InterPro" id="IPR054471">
    <property type="entry name" value="GPIID_WHD"/>
</dbReference>
<dbReference type="PANTHER" id="PTHR24171">
    <property type="entry name" value="ANKYRIN REPEAT DOMAIN-CONTAINING PROTEIN 39-RELATED"/>
    <property type="match status" value="1"/>
</dbReference>
<dbReference type="InterPro" id="IPR027417">
    <property type="entry name" value="P-loop_NTPase"/>
</dbReference>
<feature type="repeat" description="ANK" evidence="3">
    <location>
        <begin position="834"/>
        <end position="866"/>
    </location>
</feature>
<dbReference type="SMART" id="SM00248">
    <property type="entry name" value="ANK"/>
    <property type="match status" value="15"/>
</dbReference>
<evidence type="ECO:0000313" key="6">
    <source>
        <dbReference type="EMBL" id="KAF3092150.1"/>
    </source>
</evidence>
<feature type="repeat" description="ANK" evidence="3">
    <location>
        <begin position="1073"/>
        <end position="1105"/>
    </location>
</feature>
<feature type="repeat" description="ANK" evidence="3">
    <location>
        <begin position="902"/>
        <end position="934"/>
    </location>
</feature>
<feature type="repeat" description="ANK" evidence="3">
    <location>
        <begin position="867"/>
        <end position="899"/>
    </location>
</feature>
<protein>
    <submittedName>
        <fullName evidence="6">Uncharacterized protein</fullName>
    </submittedName>
</protein>
<dbReference type="SUPFAM" id="SSF52540">
    <property type="entry name" value="P-loop containing nucleoside triphosphate hydrolases"/>
    <property type="match status" value="1"/>
</dbReference>
<feature type="repeat" description="ANK" evidence="3">
    <location>
        <begin position="742"/>
        <end position="774"/>
    </location>
</feature>
<dbReference type="Pfam" id="PF12796">
    <property type="entry name" value="Ank_2"/>
    <property type="match status" value="4"/>
</dbReference>
<name>A0A7C8NMR7_ORBOL</name>
<evidence type="ECO:0000259" key="5">
    <source>
        <dbReference type="Pfam" id="PF24883"/>
    </source>
</evidence>
<organism evidence="6 7">
    <name type="scientific">Orbilia oligospora</name>
    <name type="common">Nematode-trapping fungus</name>
    <name type="synonym">Arthrobotrys oligospora</name>
    <dbReference type="NCBI Taxonomy" id="2813651"/>
    <lineage>
        <taxon>Eukaryota</taxon>
        <taxon>Fungi</taxon>
        <taxon>Dikarya</taxon>
        <taxon>Ascomycota</taxon>
        <taxon>Pezizomycotina</taxon>
        <taxon>Orbiliomycetes</taxon>
        <taxon>Orbiliales</taxon>
        <taxon>Orbiliaceae</taxon>
        <taxon>Orbilia</taxon>
    </lineage>
</organism>
<accession>A0A7C8NMR7</accession>
<dbReference type="PANTHER" id="PTHR24171:SF10">
    <property type="entry name" value="ANKYRIN REPEAT DOMAIN-CONTAINING PROTEIN 29-LIKE"/>
    <property type="match status" value="1"/>
</dbReference>
<feature type="repeat" description="ANK" evidence="3">
    <location>
        <begin position="1002"/>
        <end position="1034"/>
    </location>
</feature>
<dbReference type="PRINTS" id="PR01415">
    <property type="entry name" value="ANKYRIN"/>
</dbReference>
<comment type="caution">
    <text evidence="6">The sequence shown here is derived from an EMBL/GenBank/DDBJ whole genome shotgun (WGS) entry which is preliminary data.</text>
</comment>
<feature type="repeat" description="ANK" evidence="3">
    <location>
        <begin position="709"/>
        <end position="741"/>
    </location>
</feature>
<feature type="repeat" description="ANK" evidence="3">
    <location>
        <begin position="936"/>
        <end position="968"/>
    </location>
</feature>
<dbReference type="InterPro" id="IPR056884">
    <property type="entry name" value="NPHP3-like_N"/>
</dbReference>
<feature type="domain" description="Nephrocystin 3-like N-terminal" evidence="5">
    <location>
        <begin position="63"/>
        <end position="225"/>
    </location>
</feature>
<evidence type="ECO:0000256" key="2">
    <source>
        <dbReference type="ARBA" id="ARBA00023043"/>
    </source>
</evidence>
<dbReference type="PROSITE" id="PS50088">
    <property type="entry name" value="ANK_REPEAT"/>
    <property type="match status" value="14"/>
</dbReference>
<reference evidence="6 7" key="1">
    <citation type="submission" date="2019-06" db="EMBL/GenBank/DDBJ databases">
        <authorList>
            <person name="Palmer J.M."/>
        </authorList>
    </citation>
    <scope>NUCLEOTIDE SEQUENCE [LARGE SCALE GENOMIC DNA]</scope>
    <source>
        <strain evidence="6 7">TWF102</strain>
    </source>
</reference>
<sequence length="1133" mass="127444">MEQTTFTATNSRVGIQGSIGNYGVINFNNVGADPEDTRRNILKKLYQSLEKNQKDLHPHRVPGTCEWFTSHPQYLDWKARETSAMLWVSADPGCGKSVLAKYLIDSIFLPTTTTCYFFFKDGFEGQGSATTALCCMLFQLFRAKPGLLSDAVVEHLEIAGKGFTDSFSELWETLLLVAQNQEAGEIVCVLDAIDECKDKSQLIRELHKLYRTETAFNLKFLVTSRPYREIRQGFQSLKFPGSAFLHINGEDEMDKISKEIDVFTEAKVNDIGDKIKLTDSERTFLLERFKRTPNRTYLWVHLTLDSIEHDIKVNVEITKRRMVEVTSELHLPRTLDEAYEGILSRSSNPEQAKRLLQIVVAAARPLTLDEMCMALTLNDGHHSYKDLDLIPEGRFRDDIRDLCGLFVTVLDSRIYLFHHTAKEFLVQKNLAADPEPSGSDLKWKHSIQLQESHRVLVDICIQNLLFTDLETHYLGKAVLIPEYLPGKIFLEYSATHWMTHLHGSQIEQEKTDLILKLCDTTTRRCLTWFRIYWANMVLYTTPTSGAFANINTDFPEDITTLMVASYFGLANVVKLILESDDSIDINSKDTKHERSALSWASGNGIAVVIRTLLKEPHRDDSWFPSKSEIHGDSMDNHQESNDNYTPLLRTIQEGHEAVVQLLLDKGAETEIKDKSGHTPLWRAADCGCEAVVNILVDRGANMEARDQRTNMTPLLKAAQNGHDKVVHLLVEKGAKIEAHDRSFRTPLLWAAQEGHEAVVRVLIAKGADKKAKDNISRYTPALWAMHNEHKAVFELLTDSNGHEPLLWAARNGYTAEVQRLVDNGADLEAKEDKNDRTALALATMNQYKSVIKILLDKGADTNTRDKSGRTPLSWTAEKGYEAIVRLLVDGGADIEGRDSDIYSYTPLLWAAQEGRKSIVRFLLDRGANIEAKDGKQGRTALVWTAIYERGAMTQLLLDSGADIEAQDNSGLTSLFYASERGYESVVQPLLDKDANIEVKDKLGRSMLSRAATKGHEKIIRMLVDKGANIEERDNGNVNFGFTPLLWAAQEGRESVIRVLVDMGADIEVKDRRNRLTPLSWASRNGHEGIVRLLLDKGANIETKDKNGDTPLRLATGRGHQAVAQLLIDRGAQT</sequence>
<feature type="repeat" description="ANK" evidence="3">
    <location>
        <begin position="675"/>
        <end position="707"/>
    </location>
</feature>
<dbReference type="Pfam" id="PF13637">
    <property type="entry name" value="Ank_4"/>
    <property type="match status" value="2"/>
</dbReference>
<dbReference type="InterPro" id="IPR002110">
    <property type="entry name" value="Ankyrin_rpt"/>
</dbReference>
<dbReference type="PROSITE" id="PS50297">
    <property type="entry name" value="ANK_REP_REGION"/>
    <property type="match status" value="14"/>
</dbReference>
<evidence type="ECO:0000313" key="7">
    <source>
        <dbReference type="Proteomes" id="UP000475325"/>
    </source>
</evidence>
<dbReference type="InterPro" id="IPR036770">
    <property type="entry name" value="Ankyrin_rpt-contain_sf"/>
</dbReference>
<keyword evidence="2 3" id="KW-0040">ANK repeat</keyword>
<dbReference type="SUPFAM" id="SSF48403">
    <property type="entry name" value="Ankyrin repeat"/>
    <property type="match status" value="2"/>
</dbReference>